<evidence type="ECO:0000313" key="3">
    <source>
        <dbReference type="Proteomes" id="UP000276215"/>
    </source>
</evidence>
<reference evidence="2 3" key="1">
    <citation type="journal article" date="2018" name="Nat. Ecol. Evol.">
        <title>Pezizomycetes genomes reveal the molecular basis of ectomycorrhizal truffle lifestyle.</title>
        <authorList>
            <person name="Murat C."/>
            <person name="Payen T."/>
            <person name="Noel B."/>
            <person name="Kuo A."/>
            <person name="Morin E."/>
            <person name="Chen J."/>
            <person name="Kohler A."/>
            <person name="Krizsan K."/>
            <person name="Balestrini R."/>
            <person name="Da Silva C."/>
            <person name="Montanini B."/>
            <person name="Hainaut M."/>
            <person name="Levati E."/>
            <person name="Barry K.W."/>
            <person name="Belfiori B."/>
            <person name="Cichocki N."/>
            <person name="Clum A."/>
            <person name="Dockter R.B."/>
            <person name="Fauchery L."/>
            <person name="Guy J."/>
            <person name="Iotti M."/>
            <person name="Le Tacon F."/>
            <person name="Lindquist E.A."/>
            <person name="Lipzen A."/>
            <person name="Malagnac F."/>
            <person name="Mello A."/>
            <person name="Molinier V."/>
            <person name="Miyauchi S."/>
            <person name="Poulain J."/>
            <person name="Riccioni C."/>
            <person name="Rubini A."/>
            <person name="Sitrit Y."/>
            <person name="Splivallo R."/>
            <person name="Traeger S."/>
            <person name="Wang M."/>
            <person name="Zifcakova L."/>
            <person name="Wipf D."/>
            <person name="Zambonelli A."/>
            <person name="Paolocci F."/>
            <person name="Nowrousian M."/>
            <person name="Ottonello S."/>
            <person name="Baldrian P."/>
            <person name="Spatafora J.W."/>
            <person name="Henrissat B."/>
            <person name="Nagy L.G."/>
            <person name="Aury J.M."/>
            <person name="Wincker P."/>
            <person name="Grigoriev I.V."/>
            <person name="Bonfante P."/>
            <person name="Martin F.M."/>
        </authorList>
    </citation>
    <scope>NUCLEOTIDE SEQUENCE [LARGE SCALE GENOMIC DNA]</scope>
    <source>
        <strain evidence="2 3">120613-1</strain>
    </source>
</reference>
<evidence type="ECO:0000313" key="2">
    <source>
        <dbReference type="EMBL" id="RPB00398.1"/>
    </source>
</evidence>
<feature type="compositionally biased region" description="Low complexity" evidence="1">
    <location>
        <begin position="141"/>
        <end position="154"/>
    </location>
</feature>
<feature type="region of interest" description="Disordered" evidence="1">
    <location>
        <begin position="36"/>
        <end position="284"/>
    </location>
</feature>
<evidence type="ECO:0000256" key="1">
    <source>
        <dbReference type="SAM" id="MobiDB-lite"/>
    </source>
</evidence>
<feature type="compositionally biased region" description="Acidic residues" evidence="1">
    <location>
        <begin position="130"/>
        <end position="140"/>
    </location>
</feature>
<organism evidence="2 3">
    <name type="scientific">Choiromyces venosus 120613-1</name>
    <dbReference type="NCBI Taxonomy" id="1336337"/>
    <lineage>
        <taxon>Eukaryota</taxon>
        <taxon>Fungi</taxon>
        <taxon>Dikarya</taxon>
        <taxon>Ascomycota</taxon>
        <taxon>Pezizomycotina</taxon>
        <taxon>Pezizomycetes</taxon>
        <taxon>Pezizales</taxon>
        <taxon>Tuberaceae</taxon>
        <taxon>Choiromyces</taxon>
    </lineage>
</organism>
<feature type="compositionally biased region" description="Low complexity" evidence="1">
    <location>
        <begin position="211"/>
        <end position="233"/>
    </location>
</feature>
<accession>A0A3N4JT22</accession>
<dbReference type="OrthoDB" id="5417691at2759"/>
<protein>
    <submittedName>
        <fullName evidence="2">Uncharacterized protein</fullName>
    </submittedName>
</protein>
<gene>
    <name evidence="2" type="ORF">L873DRAFT_812439</name>
</gene>
<dbReference type="Proteomes" id="UP000276215">
    <property type="component" value="Unassembled WGS sequence"/>
</dbReference>
<keyword evidence="3" id="KW-1185">Reference proteome</keyword>
<dbReference type="EMBL" id="ML120380">
    <property type="protein sequence ID" value="RPB00398.1"/>
    <property type="molecule type" value="Genomic_DNA"/>
</dbReference>
<proteinExistence type="predicted"/>
<sequence length="284" mass="30273">MPRRIREQVPVMRACDICVAHRRRCEHKVAVYLPRKGDGLDAKPLPGEPADEAMPDAVSDRGARVNKRKAAQVEDEIPEVVRSVRRRSLRSGGGDFGSEMARQDSDDGGSNASSAEEEELPEAPNGLEQGLEEEIDEDLNSDSGGDSCGESSPSRSVSPPAIEIASPTPSIAPEVETRGPSPLGDDSEDEEEICVRLPPAPSPPPTRSQLASANASPAPESSPSAPSTPSPRRAPIRPHSRWVDPTKPAGRFSGTRRYTPLTLNTPIYGGRIPPPAPTPPPASR</sequence>
<feature type="compositionally biased region" description="Pro residues" evidence="1">
    <location>
        <begin position="272"/>
        <end position="284"/>
    </location>
</feature>
<name>A0A3N4JT22_9PEZI</name>
<dbReference type="AlphaFoldDB" id="A0A3N4JT22"/>